<dbReference type="Pfam" id="PF13648">
    <property type="entry name" value="Lipocalin_4"/>
    <property type="match status" value="1"/>
</dbReference>
<evidence type="ECO:0000313" key="2">
    <source>
        <dbReference type="EMBL" id="MVZ62020.1"/>
    </source>
</evidence>
<evidence type="ECO:0000313" key="3">
    <source>
        <dbReference type="Proteomes" id="UP000435036"/>
    </source>
</evidence>
<gene>
    <name evidence="2" type="ORF">GQF63_08315</name>
</gene>
<keyword evidence="3" id="KW-1185">Reference proteome</keyword>
<dbReference type="Proteomes" id="UP000435036">
    <property type="component" value="Unassembled WGS sequence"/>
</dbReference>
<dbReference type="RefSeq" id="WP_160368764.1">
    <property type="nucleotide sequence ID" value="NZ_WSQA01000005.1"/>
</dbReference>
<reference evidence="2 3" key="1">
    <citation type="submission" date="2019-12" db="EMBL/GenBank/DDBJ databases">
        <authorList>
            <person name="Dong K."/>
        </authorList>
    </citation>
    <scope>NUCLEOTIDE SEQUENCE [LARGE SCALE GENOMIC DNA]</scope>
    <source>
        <strain evidence="2 3">JCM 31225</strain>
    </source>
</reference>
<organism evidence="2 3">
    <name type="scientific">Sphingobacterium humi</name>
    <dbReference type="NCBI Taxonomy" id="1796905"/>
    <lineage>
        <taxon>Bacteria</taxon>
        <taxon>Pseudomonadati</taxon>
        <taxon>Bacteroidota</taxon>
        <taxon>Sphingobacteriia</taxon>
        <taxon>Sphingobacteriales</taxon>
        <taxon>Sphingobacteriaceae</taxon>
        <taxon>Sphingobacterium</taxon>
    </lineage>
</organism>
<comment type="caution">
    <text evidence="2">The sequence shown here is derived from an EMBL/GenBank/DDBJ whole genome shotgun (WGS) entry which is preliminary data.</text>
</comment>
<dbReference type="EMBL" id="WSQA01000005">
    <property type="protein sequence ID" value="MVZ62020.1"/>
    <property type="molecule type" value="Genomic_DNA"/>
</dbReference>
<name>A0A6N8KX40_9SPHI</name>
<feature type="domain" description="Lipocalin-like" evidence="1">
    <location>
        <begin position="11"/>
        <end position="108"/>
    </location>
</feature>
<proteinExistence type="predicted"/>
<dbReference type="Gene3D" id="2.40.128.370">
    <property type="match status" value="1"/>
</dbReference>
<accession>A0A6N8KX40</accession>
<protein>
    <recommendedName>
        <fullName evidence="1">Lipocalin-like domain-containing protein</fullName>
    </recommendedName>
</protein>
<dbReference type="OrthoDB" id="1150182at2"/>
<dbReference type="AlphaFoldDB" id="A0A6N8KX40"/>
<evidence type="ECO:0000259" key="1">
    <source>
        <dbReference type="Pfam" id="PF13648"/>
    </source>
</evidence>
<sequence length="130" mass="15615">MMTENKLYNYLLGKWHLSFRGAQIGDSMQEDFHPDCEGKTYYQFHADQTGEDQFYIQQDGNCEEQEKGSFAWELRDNTLIRLENIAEDNLVAVAEYDILQLSEQEMEWQIRIEADKEQEEMLYIMRWKRA</sequence>
<dbReference type="InterPro" id="IPR024311">
    <property type="entry name" value="Lipocalin-like"/>
</dbReference>